<evidence type="ECO:0008006" key="3">
    <source>
        <dbReference type="Google" id="ProtNLM"/>
    </source>
</evidence>
<dbReference type="KEGG" id="nsh:GXM_08855"/>
<accession>A0A5P8WFL9</accession>
<dbReference type="EMBL" id="CP045227">
    <property type="protein sequence ID" value="QFS51361.1"/>
    <property type="molecule type" value="Genomic_DNA"/>
</dbReference>
<organism evidence="1 2">
    <name type="scientific">Nostoc sphaeroides CCNUC1</name>
    <dbReference type="NCBI Taxonomy" id="2653204"/>
    <lineage>
        <taxon>Bacteria</taxon>
        <taxon>Bacillati</taxon>
        <taxon>Cyanobacteriota</taxon>
        <taxon>Cyanophyceae</taxon>
        <taxon>Nostocales</taxon>
        <taxon>Nostocaceae</taxon>
        <taxon>Nostoc</taxon>
    </lineage>
</organism>
<sequence length="137" mass="16086">MRGNQMHTKWTDEELAIIEAKAEVYTVKQIASILKRQGYQRTPIAIYLKLNSLGYSARPTLDNYSCQEIAQILQLNFSTVTRWVKRGWLKATKRSARHYQIRIWHLKQFFDHPPQSIKKRIAALDVEAINYLLGRRA</sequence>
<name>A0A5P8WFL9_9NOSO</name>
<gene>
    <name evidence="1" type="ORF">GXM_08855</name>
</gene>
<dbReference type="InterPro" id="IPR009061">
    <property type="entry name" value="DNA-bd_dom_put_sf"/>
</dbReference>
<proteinExistence type="predicted"/>
<dbReference type="Proteomes" id="UP000326678">
    <property type="component" value="Chromosome Gxm2"/>
</dbReference>
<dbReference type="AlphaFoldDB" id="A0A5P8WFL9"/>
<protein>
    <recommendedName>
        <fullName evidence="3">Helix-turn-helix domain-containing protein</fullName>
    </recommendedName>
</protein>
<dbReference type="SUPFAM" id="SSF46955">
    <property type="entry name" value="Putative DNA-binding domain"/>
    <property type="match status" value="1"/>
</dbReference>
<keyword evidence="2" id="KW-1185">Reference proteome</keyword>
<evidence type="ECO:0000313" key="1">
    <source>
        <dbReference type="EMBL" id="QFS51361.1"/>
    </source>
</evidence>
<reference evidence="1 2" key="1">
    <citation type="submission" date="2019-10" db="EMBL/GenBank/DDBJ databases">
        <title>Genomic and transcriptomic insights into the perfect genentic adaptation of a filamentous nitrogen-fixing cyanobacterium to rice fields.</title>
        <authorList>
            <person name="Chen Z."/>
        </authorList>
    </citation>
    <scope>NUCLEOTIDE SEQUENCE [LARGE SCALE GENOMIC DNA]</scope>
    <source>
        <strain evidence="1">CCNUC1</strain>
    </source>
</reference>
<evidence type="ECO:0000313" key="2">
    <source>
        <dbReference type="Proteomes" id="UP000326678"/>
    </source>
</evidence>